<dbReference type="InterPro" id="IPR000182">
    <property type="entry name" value="GNAT_dom"/>
</dbReference>
<dbReference type="SUPFAM" id="SSF55729">
    <property type="entry name" value="Acyl-CoA N-acyltransferases (Nat)"/>
    <property type="match status" value="1"/>
</dbReference>
<dbReference type="Pfam" id="PF00583">
    <property type="entry name" value="Acetyltransf_1"/>
    <property type="match status" value="1"/>
</dbReference>
<accession>A0ABT0X1D8</accession>
<dbReference type="Proteomes" id="UP001167160">
    <property type="component" value="Unassembled WGS sequence"/>
</dbReference>
<comment type="caution">
    <text evidence="2">The sequence shown here is derived from an EMBL/GenBank/DDBJ whole genome shotgun (WGS) entry which is preliminary data.</text>
</comment>
<evidence type="ECO:0000259" key="1">
    <source>
        <dbReference type="PROSITE" id="PS51186"/>
    </source>
</evidence>
<evidence type="ECO:0000313" key="3">
    <source>
        <dbReference type="Proteomes" id="UP001167160"/>
    </source>
</evidence>
<dbReference type="PANTHER" id="PTHR43072">
    <property type="entry name" value="N-ACETYLTRANSFERASE"/>
    <property type="match status" value="1"/>
</dbReference>
<feature type="domain" description="N-acetyltransferase" evidence="1">
    <location>
        <begin position="13"/>
        <end position="173"/>
    </location>
</feature>
<dbReference type="CDD" id="cd04301">
    <property type="entry name" value="NAT_SF"/>
    <property type="match status" value="1"/>
</dbReference>
<reference evidence="2" key="1">
    <citation type="journal article" date="2023" name="Int. J. Syst. Evol. Microbiol.">
        <title>Streptomyces meridianus sp. nov. isolated from brackish water of the Tagus estuary in Alcochete, Portugal.</title>
        <authorList>
            <person name="Santos J.D.N."/>
            <person name="Klimek D."/>
            <person name="Calusinska M."/>
            <person name="Lobo Da Cunha A."/>
            <person name="Catita J."/>
            <person name="Goncalves H."/>
            <person name="Gonzalez I."/>
            <person name="Reyes F."/>
            <person name="Lage O.M."/>
        </authorList>
    </citation>
    <scope>NUCLEOTIDE SEQUENCE</scope>
    <source>
        <strain evidence="2">MTZ3.1</strain>
    </source>
</reference>
<dbReference type="Gene3D" id="3.40.630.30">
    <property type="match status" value="1"/>
</dbReference>
<sequence length="196" mass="20455">MPSSAPPPHSSSLTIRPAVHADGAALAVLDRRTWSSLHAVTPEPTGSGDDFFDGLHLPEHVLVAESADEGPVGYIRIVPASSLPSNAHVRQIQGLAVDVAARGQGVGRALVEAACEESRRQGAVRITLRVLGHNAPAQRLYAACGFAVEGVLPGEFLLDGEYVDDVLMGRALAADTGTPATGLPWRRRASPAPPNP</sequence>
<organism evidence="2 3">
    <name type="scientific">Streptomyces meridianus</name>
    <dbReference type="NCBI Taxonomy" id="2938945"/>
    <lineage>
        <taxon>Bacteria</taxon>
        <taxon>Bacillati</taxon>
        <taxon>Actinomycetota</taxon>
        <taxon>Actinomycetes</taxon>
        <taxon>Kitasatosporales</taxon>
        <taxon>Streptomycetaceae</taxon>
        <taxon>Streptomyces</taxon>
    </lineage>
</organism>
<evidence type="ECO:0000313" key="2">
    <source>
        <dbReference type="EMBL" id="MCM2576372.1"/>
    </source>
</evidence>
<proteinExistence type="predicted"/>
<dbReference type="EMBL" id="JAMQGM010000008">
    <property type="protein sequence ID" value="MCM2576372.1"/>
    <property type="molecule type" value="Genomic_DNA"/>
</dbReference>
<protein>
    <submittedName>
        <fullName evidence="2">GNAT family N-acetyltransferase</fullName>
    </submittedName>
</protein>
<dbReference type="PROSITE" id="PS51186">
    <property type="entry name" value="GNAT"/>
    <property type="match status" value="1"/>
</dbReference>
<name>A0ABT0X1D8_9ACTN</name>
<gene>
    <name evidence="2" type="ORF">M1E25_03215</name>
</gene>
<dbReference type="InterPro" id="IPR016181">
    <property type="entry name" value="Acyl_CoA_acyltransferase"/>
</dbReference>
<keyword evidence="3" id="KW-1185">Reference proteome</keyword>
<dbReference type="RefSeq" id="WP_251409179.1">
    <property type="nucleotide sequence ID" value="NZ_JAMQGM010000008.1"/>
</dbReference>